<feature type="transmembrane region" description="Helical" evidence="1">
    <location>
        <begin position="426"/>
        <end position="447"/>
    </location>
</feature>
<keyword evidence="1" id="KW-0812">Transmembrane</keyword>
<keyword evidence="1" id="KW-0472">Membrane</keyword>
<dbReference type="RefSeq" id="WP_181581655.1">
    <property type="nucleotide sequence ID" value="NZ_CP059399.1"/>
</dbReference>
<keyword evidence="1" id="KW-1133">Transmembrane helix</keyword>
<feature type="transmembrane region" description="Helical" evidence="1">
    <location>
        <begin position="253"/>
        <end position="277"/>
    </location>
</feature>
<gene>
    <name evidence="2" type="ORF">H0264_35980</name>
</gene>
<organism evidence="2 3">
    <name type="scientific">Nocardia huaxiensis</name>
    <dbReference type="NCBI Taxonomy" id="2755382"/>
    <lineage>
        <taxon>Bacteria</taxon>
        <taxon>Bacillati</taxon>
        <taxon>Actinomycetota</taxon>
        <taxon>Actinomycetes</taxon>
        <taxon>Mycobacteriales</taxon>
        <taxon>Nocardiaceae</taxon>
        <taxon>Nocardia</taxon>
    </lineage>
</organism>
<evidence type="ECO:0000313" key="3">
    <source>
        <dbReference type="Proteomes" id="UP000515512"/>
    </source>
</evidence>
<feature type="transmembrane region" description="Helical" evidence="1">
    <location>
        <begin position="23"/>
        <end position="46"/>
    </location>
</feature>
<keyword evidence="3" id="KW-1185">Reference proteome</keyword>
<accession>A0A7D6VDS0</accession>
<dbReference type="PANTHER" id="PTHR35791">
    <property type="entry name" value="UPF0754 MEMBRANE PROTEIN YHEB"/>
    <property type="match status" value="1"/>
</dbReference>
<name>A0A7D6VDS0_9NOCA</name>
<sequence length="449" mass="49654">MNTAAGVVDWEELTGQSKFVVELISFPIFSAIAGLLTNWTGVLMLFAPVHFRGYRIPGLSILYPYLPRRVQILPIYSGDGKRLGFQGFIPARAEKMASLCVDMTIMRIGSPRDFIHELDLDGVADYLTELARDRIEPMVDEVMLAEHPDLWRNLPRPMRQLVYDNVAQGLPAATRRAFDTLGDAVDQLIDVKGFVIRYLDSDPSILRRVIEDVAAPELRFMTRVGLLGAPFGLLLALYMHVHHSIPLLGAVPAWLVILLAAALIGVVVNVIAVKMVFEPGEPQPRYRYLWGQALLARRQAEAATDFANVLAYEVLTLPNLAHEILEGPHGDRTRALLERIISDEIHRQLGPATGIVRAAFGRERFDNLKSGAVTAAVSLTPSLVEDEEFAKAQAKKIGEFAGRKLRSLSPGEFMEMFYASIEQDAWLIYLHGAVLGLAVGAAHLLLFGA</sequence>
<evidence type="ECO:0000313" key="2">
    <source>
        <dbReference type="EMBL" id="QLY30457.1"/>
    </source>
</evidence>
<dbReference type="Proteomes" id="UP000515512">
    <property type="component" value="Chromosome"/>
</dbReference>
<dbReference type="EMBL" id="CP059399">
    <property type="protein sequence ID" value="QLY30457.1"/>
    <property type="molecule type" value="Genomic_DNA"/>
</dbReference>
<reference evidence="2 3" key="1">
    <citation type="submission" date="2020-07" db="EMBL/GenBank/DDBJ databases">
        <authorList>
            <person name="Zhuang K."/>
            <person name="Ran Y."/>
        </authorList>
    </citation>
    <scope>NUCLEOTIDE SEQUENCE [LARGE SCALE GENOMIC DNA]</scope>
    <source>
        <strain evidence="2 3">WCH-YHL-001</strain>
    </source>
</reference>
<evidence type="ECO:0000256" key="1">
    <source>
        <dbReference type="SAM" id="Phobius"/>
    </source>
</evidence>
<dbReference type="PANTHER" id="PTHR35791:SF1">
    <property type="entry name" value="UPF0754 MEMBRANE PROTEIN YHEB"/>
    <property type="match status" value="1"/>
</dbReference>
<evidence type="ECO:0008006" key="4">
    <source>
        <dbReference type="Google" id="ProtNLM"/>
    </source>
</evidence>
<dbReference type="AlphaFoldDB" id="A0A7D6VDS0"/>
<protein>
    <recommendedName>
        <fullName evidence="4">DUF445 domain-containing protein</fullName>
    </recommendedName>
</protein>
<feature type="transmembrane region" description="Helical" evidence="1">
    <location>
        <begin position="224"/>
        <end position="241"/>
    </location>
</feature>
<dbReference type="KEGG" id="nhu:H0264_35980"/>
<proteinExistence type="predicted"/>